<dbReference type="InterPro" id="IPR058240">
    <property type="entry name" value="rSAM_sf"/>
</dbReference>
<evidence type="ECO:0000313" key="10">
    <source>
        <dbReference type="EMBL" id="VAX33586.1"/>
    </source>
</evidence>
<dbReference type="SMART" id="SM00729">
    <property type="entry name" value="Elp3"/>
    <property type="match status" value="1"/>
</dbReference>
<evidence type="ECO:0000256" key="8">
    <source>
        <dbReference type="SAM" id="Phobius"/>
    </source>
</evidence>
<dbReference type="PANTHER" id="PTHR43409:SF7">
    <property type="entry name" value="BLL1977 PROTEIN"/>
    <property type="match status" value="1"/>
</dbReference>
<dbReference type="GO" id="GO:0005829">
    <property type="term" value="C:cytosol"/>
    <property type="evidence" value="ECO:0007669"/>
    <property type="project" value="TreeGrafter"/>
</dbReference>
<feature type="transmembrane region" description="Helical" evidence="8">
    <location>
        <begin position="501"/>
        <end position="521"/>
    </location>
</feature>
<dbReference type="GO" id="GO:0046872">
    <property type="term" value="F:metal ion binding"/>
    <property type="evidence" value="ECO:0007669"/>
    <property type="project" value="UniProtKB-KW"/>
</dbReference>
<evidence type="ECO:0000256" key="4">
    <source>
        <dbReference type="ARBA" id="ARBA00022691"/>
    </source>
</evidence>
<keyword evidence="7" id="KW-0411">Iron-sulfur</keyword>
<dbReference type="Gene3D" id="3.80.30.20">
    <property type="entry name" value="tm_1862 like domain"/>
    <property type="match status" value="1"/>
</dbReference>
<accession>A0A3B1CSK4</accession>
<keyword evidence="8" id="KW-0472">Membrane</keyword>
<dbReference type="GO" id="GO:0003824">
    <property type="term" value="F:catalytic activity"/>
    <property type="evidence" value="ECO:0007669"/>
    <property type="project" value="InterPro"/>
</dbReference>
<dbReference type="GO" id="GO:0051539">
    <property type="term" value="F:4 iron, 4 sulfur cluster binding"/>
    <property type="evidence" value="ECO:0007669"/>
    <property type="project" value="UniProtKB-KW"/>
</dbReference>
<dbReference type="Pfam" id="PF04055">
    <property type="entry name" value="Radical_SAM"/>
    <property type="match status" value="1"/>
</dbReference>
<dbReference type="InterPro" id="IPR051198">
    <property type="entry name" value="BchE-like"/>
</dbReference>
<evidence type="ECO:0000256" key="7">
    <source>
        <dbReference type="ARBA" id="ARBA00023014"/>
    </source>
</evidence>
<keyword evidence="8" id="KW-0812">Transmembrane</keyword>
<organism evidence="10">
    <name type="scientific">hydrothermal vent metagenome</name>
    <dbReference type="NCBI Taxonomy" id="652676"/>
    <lineage>
        <taxon>unclassified sequences</taxon>
        <taxon>metagenomes</taxon>
        <taxon>ecological metagenomes</taxon>
    </lineage>
</organism>
<dbReference type="PROSITE" id="PS51918">
    <property type="entry name" value="RADICAL_SAM"/>
    <property type="match status" value="1"/>
</dbReference>
<keyword evidence="4" id="KW-0949">S-adenosyl-L-methionine</keyword>
<name>A0A3B1CSK4_9ZZZZ</name>
<dbReference type="SFLD" id="SFLDS00029">
    <property type="entry name" value="Radical_SAM"/>
    <property type="match status" value="1"/>
</dbReference>
<keyword evidence="2" id="KW-0489">Methyltransferase</keyword>
<keyword evidence="5" id="KW-0479">Metal-binding</keyword>
<keyword evidence="6" id="KW-0408">Iron</keyword>
<dbReference type="SFLD" id="SFLDG01123">
    <property type="entry name" value="methyltransferase_(Class_B)"/>
    <property type="match status" value="1"/>
</dbReference>
<dbReference type="PANTHER" id="PTHR43409">
    <property type="entry name" value="ANAEROBIC MAGNESIUM-PROTOPORPHYRIN IX MONOMETHYL ESTER CYCLASE-RELATED"/>
    <property type="match status" value="1"/>
</dbReference>
<evidence type="ECO:0000256" key="2">
    <source>
        <dbReference type="ARBA" id="ARBA00022603"/>
    </source>
</evidence>
<keyword evidence="3" id="KW-0808">Transferase</keyword>
<evidence type="ECO:0000256" key="5">
    <source>
        <dbReference type="ARBA" id="ARBA00022723"/>
    </source>
</evidence>
<dbReference type="InterPro" id="IPR007197">
    <property type="entry name" value="rSAM"/>
</dbReference>
<dbReference type="InterPro" id="IPR034466">
    <property type="entry name" value="Methyltransferase_Class_B"/>
</dbReference>
<reference evidence="10" key="1">
    <citation type="submission" date="2018-06" db="EMBL/GenBank/DDBJ databases">
        <authorList>
            <person name="Zhirakovskaya E."/>
        </authorList>
    </citation>
    <scope>NUCLEOTIDE SEQUENCE</scope>
</reference>
<evidence type="ECO:0000259" key="9">
    <source>
        <dbReference type="PROSITE" id="PS51918"/>
    </source>
</evidence>
<evidence type="ECO:0000256" key="1">
    <source>
        <dbReference type="ARBA" id="ARBA00001966"/>
    </source>
</evidence>
<dbReference type="InterPro" id="IPR023404">
    <property type="entry name" value="rSAM_horseshoe"/>
</dbReference>
<dbReference type="InterPro" id="IPR006638">
    <property type="entry name" value="Elp3/MiaA/NifB-like_rSAM"/>
</dbReference>
<dbReference type="SFLD" id="SFLDG01082">
    <property type="entry name" value="B12-binding_domain_containing"/>
    <property type="match status" value="1"/>
</dbReference>
<dbReference type="AlphaFoldDB" id="A0A3B1CSK4"/>
<proteinExistence type="predicted"/>
<evidence type="ECO:0000256" key="3">
    <source>
        <dbReference type="ARBA" id="ARBA00022679"/>
    </source>
</evidence>
<gene>
    <name evidence="10" type="ORF">MNBD_NITROSPIRAE01-963</name>
</gene>
<sequence>MKNQFRIVLIKPSHYDDAGYVIRWHLSSIPSNSLACLYAITEQVRLSGALGEAVDLVIDVYDETNQKIPLSKILKQFQAPDVQGIICMVGVQTNQFPRAVDLSRPFLAKNIPVLIGGFHVGGCLSMLEKIPDDLSEAMNDGITLVAGEVEQTWGDILKDALSGALKPLYNFLDDLPGLQAQSAPILPTEVVSRYVGSLATFDAGRGCPFTCSFCTIINVQGRKSRFRTADDVEAIVRENWKNGIRRYFVTDDDFARNRNWEAIFDRLIYLRENEGMNINMILQVDTACHRIPRFIQKAGRAGCHKVFIGLENINAAALKSTGKKQNHVEQYRDMLQDWRRAGVLITAGYIVGFPNDTKESVLRDIEVIKKELPIDLLEFFMLTPLPGSEDHQTLVKNGVQLESDMNRYDLEHPCVEHPLMSPAEWRECYDAAWHSYYSDENVAQLFKRRFADGNSVRRLQEQVMWFYGSILFEKLHPLQSGILRRKSRSERRPGLAKENVVVFYLKCLLGITTTVVGLLKLHLKLDKMRKRIQNDPQGKHYQDMATRPTCKKTEPLVNDALVLPLSGSSGT</sequence>
<feature type="domain" description="Radical SAM core" evidence="9">
    <location>
        <begin position="190"/>
        <end position="423"/>
    </location>
</feature>
<keyword evidence="8" id="KW-1133">Transmembrane helix</keyword>
<dbReference type="SUPFAM" id="SSF102114">
    <property type="entry name" value="Radical SAM enzymes"/>
    <property type="match status" value="1"/>
</dbReference>
<protein>
    <submittedName>
        <fullName evidence="10">Elongator protein 3/MiaB/NifB</fullName>
    </submittedName>
</protein>
<evidence type="ECO:0000256" key="6">
    <source>
        <dbReference type="ARBA" id="ARBA00023004"/>
    </source>
</evidence>
<comment type="cofactor">
    <cofactor evidence="1">
        <name>[4Fe-4S] cluster</name>
        <dbReference type="ChEBI" id="CHEBI:49883"/>
    </cofactor>
</comment>
<dbReference type="EMBL" id="UOGF01000115">
    <property type="protein sequence ID" value="VAX33586.1"/>
    <property type="molecule type" value="Genomic_DNA"/>
</dbReference>
<dbReference type="CDD" id="cd01335">
    <property type="entry name" value="Radical_SAM"/>
    <property type="match status" value="1"/>
</dbReference>